<feature type="region of interest" description="Disordered" evidence="1">
    <location>
        <begin position="85"/>
        <end position="164"/>
    </location>
</feature>
<feature type="compositionally biased region" description="Pro residues" evidence="1">
    <location>
        <begin position="88"/>
        <end position="102"/>
    </location>
</feature>
<dbReference type="RefSeq" id="WP_163957485.1">
    <property type="nucleotide sequence ID" value="NZ_BAAAES010000001.1"/>
</dbReference>
<keyword evidence="2" id="KW-0812">Transmembrane</keyword>
<evidence type="ECO:0000256" key="1">
    <source>
        <dbReference type="SAM" id="MobiDB-lite"/>
    </source>
</evidence>
<dbReference type="Proteomes" id="UP001500238">
    <property type="component" value="Unassembled WGS sequence"/>
</dbReference>
<proteinExistence type="predicted"/>
<evidence type="ECO:0000256" key="2">
    <source>
        <dbReference type="SAM" id="Phobius"/>
    </source>
</evidence>
<comment type="caution">
    <text evidence="3">The sequence shown here is derived from an EMBL/GenBank/DDBJ whole genome shotgun (WGS) entry which is preliminary data.</text>
</comment>
<feature type="transmembrane region" description="Helical" evidence="2">
    <location>
        <begin position="25"/>
        <end position="46"/>
    </location>
</feature>
<accession>A0ABN1HL36</accession>
<gene>
    <name evidence="3" type="ORF">GCM10009102_02030</name>
</gene>
<evidence type="ECO:0000313" key="4">
    <source>
        <dbReference type="Proteomes" id="UP001500238"/>
    </source>
</evidence>
<reference evidence="3 4" key="1">
    <citation type="journal article" date="2019" name="Int. J. Syst. Evol. Microbiol.">
        <title>The Global Catalogue of Microorganisms (GCM) 10K type strain sequencing project: providing services to taxonomists for standard genome sequencing and annotation.</title>
        <authorList>
            <consortium name="The Broad Institute Genomics Platform"/>
            <consortium name="The Broad Institute Genome Sequencing Center for Infectious Disease"/>
            <person name="Wu L."/>
            <person name="Ma J."/>
        </authorList>
    </citation>
    <scope>NUCLEOTIDE SEQUENCE [LARGE SCALE GENOMIC DNA]</scope>
    <source>
        <strain evidence="3 4">JCM 14603</strain>
    </source>
</reference>
<dbReference type="EMBL" id="BAAAES010000001">
    <property type="protein sequence ID" value="GAA0657513.1"/>
    <property type="molecule type" value="Genomic_DNA"/>
</dbReference>
<evidence type="ECO:0000313" key="3">
    <source>
        <dbReference type="EMBL" id="GAA0657513.1"/>
    </source>
</evidence>
<dbReference type="Gene3D" id="1.10.150.20">
    <property type="entry name" value="5' to 3' exonuclease, C-terminal subdomain"/>
    <property type="match status" value="1"/>
</dbReference>
<sequence>MNDTATAGGATGASLIPSTTDAFTIAHLVVVAIFAVAVIAAIIWGARLKRRRKTAERDIADHNSIVEQASPSAPDDEVVTAPVAAAPEPTPTPTPVPTPAITPTPIAAASHAPSGSDDAAQAGPGRDGWANEPIAASAPLEAAPAVEAAPQPTRATGGLPADASVSTLKGLGPKLATRLGELGITTVGQVAALSDEEAARLDAQLGPFSGRMMRDRWIEQARFLAAGDTAGFEAVFGRL</sequence>
<evidence type="ECO:0008006" key="5">
    <source>
        <dbReference type="Google" id="ProtNLM"/>
    </source>
</evidence>
<name>A0ABN1HL36_9SPHN</name>
<keyword evidence="2" id="KW-0472">Membrane</keyword>
<protein>
    <recommendedName>
        <fullName evidence="5">Flap endonuclease-1-like 5' DNA nuclease</fullName>
    </recommendedName>
</protein>
<organism evidence="3 4">
    <name type="scientific">Sphingomonas insulae</name>
    <dbReference type="NCBI Taxonomy" id="424800"/>
    <lineage>
        <taxon>Bacteria</taxon>
        <taxon>Pseudomonadati</taxon>
        <taxon>Pseudomonadota</taxon>
        <taxon>Alphaproteobacteria</taxon>
        <taxon>Sphingomonadales</taxon>
        <taxon>Sphingomonadaceae</taxon>
        <taxon>Sphingomonas</taxon>
    </lineage>
</organism>
<feature type="compositionally biased region" description="Low complexity" evidence="1">
    <location>
        <begin position="132"/>
        <end position="152"/>
    </location>
</feature>
<keyword evidence="4" id="KW-1185">Reference proteome</keyword>
<keyword evidence="2" id="KW-1133">Transmembrane helix</keyword>